<dbReference type="PANTHER" id="PTHR14387:SF7">
    <property type="entry name" value="THYROID ADENOMA-ASSOCIATED PROTEIN"/>
    <property type="match status" value="1"/>
</dbReference>
<comment type="caution">
    <text evidence="7">The sequence shown here is derived from an EMBL/GenBank/DDBJ whole genome shotgun (WGS) entry which is preliminary data.</text>
</comment>
<organism evidence="7 8">
    <name type="scientific">Amphibalanus amphitrite</name>
    <name type="common">Striped barnacle</name>
    <name type="synonym">Balanus amphitrite</name>
    <dbReference type="NCBI Taxonomy" id="1232801"/>
    <lineage>
        <taxon>Eukaryota</taxon>
        <taxon>Metazoa</taxon>
        <taxon>Ecdysozoa</taxon>
        <taxon>Arthropoda</taxon>
        <taxon>Crustacea</taxon>
        <taxon>Multicrustacea</taxon>
        <taxon>Cirripedia</taxon>
        <taxon>Thoracica</taxon>
        <taxon>Thoracicalcarea</taxon>
        <taxon>Balanomorpha</taxon>
        <taxon>Balanoidea</taxon>
        <taxon>Balanidae</taxon>
        <taxon>Amphibalaninae</taxon>
        <taxon>Amphibalanus</taxon>
    </lineage>
</organism>
<keyword evidence="2" id="KW-0819">tRNA processing</keyword>
<dbReference type="EMBL" id="VIIS01001555">
    <property type="protein sequence ID" value="KAF0296483.1"/>
    <property type="molecule type" value="Genomic_DNA"/>
</dbReference>
<name>A0A6A4VS33_AMPAM</name>
<feature type="region of interest" description="Disordered" evidence="4">
    <location>
        <begin position="895"/>
        <end position="927"/>
    </location>
</feature>
<feature type="region of interest" description="Disordered" evidence="4">
    <location>
        <begin position="113"/>
        <end position="136"/>
    </location>
</feature>
<proteinExistence type="inferred from homology"/>
<evidence type="ECO:0000259" key="6">
    <source>
        <dbReference type="Pfam" id="PF25151"/>
    </source>
</evidence>
<reference evidence="7 8" key="1">
    <citation type="submission" date="2019-07" db="EMBL/GenBank/DDBJ databases">
        <title>Draft genome assembly of a fouling barnacle, Amphibalanus amphitrite (Darwin, 1854): The first reference genome for Thecostraca.</title>
        <authorList>
            <person name="Kim W."/>
        </authorList>
    </citation>
    <scope>NUCLEOTIDE SEQUENCE [LARGE SCALE GENOMIC DNA]</scope>
    <source>
        <strain evidence="7">SNU_AA5</strain>
        <tissue evidence="7">Soma without cirri and trophi</tissue>
    </source>
</reference>
<keyword evidence="8" id="KW-1185">Reference proteome</keyword>
<feature type="compositionally biased region" description="Basic and acidic residues" evidence="4">
    <location>
        <begin position="113"/>
        <end position="128"/>
    </location>
</feature>
<evidence type="ECO:0000313" key="8">
    <source>
        <dbReference type="Proteomes" id="UP000440578"/>
    </source>
</evidence>
<dbReference type="Pfam" id="PF10350">
    <property type="entry name" value="DUF2428"/>
    <property type="match status" value="1"/>
</dbReference>
<evidence type="ECO:0000256" key="4">
    <source>
        <dbReference type="SAM" id="MobiDB-lite"/>
    </source>
</evidence>
<evidence type="ECO:0000256" key="2">
    <source>
        <dbReference type="ARBA" id="ARBA00022694"/>
    </source>
</evidence>
<evidence type="ECO:0000259" key="5">
    <source>
        <dbReference type="Pfam" id="PF10350"/>
    </source>
</evidence>
<dbReference type="SUPFAM" id="SSF48371">
    <property type="entry name" value="ARM repeat"/>
    <property type="match status" value="1"/>
</dbReference>
<dbReference type="GO" id="GO:0005829">
    <property type="term" value="C:cytosol"/>
    <property type="evidence" value="ECO:0007669"/>
    <property type="project" value="TreeGrafter"/>
</dbReference>
<dbReference type="OrthoDB" id="73997at2759"/>
<feature type="region of interest" description="Disordered" evidence="4">
    <location>
        <begin position="750"/>
        <end position="794"/>
    </location>
</feature>
<dbReference type="Pfam" id="PF25151">
    <property type="entry name" value="TPR_Trm732_C"/>
    <property type="match status" value="1"/>
</dbReference>
<comment type="similarity">
    <text evidence="1">Belongs to the THADA family.</text>
</comment>
<gene>
    <name evidence="7" type="primary">THADA_2</name>
    <name evidence="7" type="ORF">FJT64_006041</name>
</gene>
<dbReference type="Proteomes" id="UP000440578">
    <property type="component" value="Unassembled WGS sequence"/>
</dbReference>
<dbReference type="InterPro" id="IPR019442">
    <property type="entry name" value="THADA/TRM732_DUF2428"/>
</dbReference>
<accession>A0A6A4VS33</accession>
<evidence type="ECO:0000313" key="7">
    <source>
        <dbReference type="EMBL" id="KAF0296483.1"/>
    </source>
</evidence>
<feature type="compositionally biased region" description="Low complexity" evidence="4">
    <location>
        <begin position="898"/>
        <end position="909"/>
    </location>
</feature>
<feature type="domain" description="tRNA (32-2'-O)-methyltransferase regulator THADA-like C-terminal TPR repeats region" evidence="6">
    <location>
        <begin position="468"/>
        <end position="615"/>
    </location>
</feature>
<dbReference type="PANTHER" id="PTHR14387">
    <property type="entry name" value="THADA/DEATH RECEPTOR INTERACTING PROTEIN"/>
    <property type="match status" value="1"/>
</dbReference>
<feature type="domain" description="DUF2428" evidence="5">
    <location>
        <begin position="205"/>
        <end position="463"/>
    </location>
</feature>
<sequence length="1257" mass="135714">MLICRLDSPHDPRTPAIPGRPVMTTAGWWGPDQMFALLYCLTDCYENNKELALQLLCSHDLTVLNLQPEDLDGLLSSALSLASSARPPDSQTAAYLLRAFVRLPGAADALRRKLAEQERESPRSETRDTPSAGETGADEPARLLLRLLLSRLESELALAESALTAAAATAPMHGLLLCVRLLLTAEQGAGANGTSVPSWRGLGGRLVSLCRRASAVVLPVVSSSSPEGHLPMDLQSEVVLKVDAALSRALAPAPVPAEPGKTRAVTSQMLLVCCWRTMKELCLLLGDVGQRMPVSAPGAGPPTAGGQLTPQQLLAIGRHFMSLLAETKHRGAFEQAHVGFSRVCATLWRSPLPELNQMPARWLDEVIADIKGEGRQTLCSTRRSAGLPFLMQALLTSEPSVIGSAYFSRAMVSLLSAAEAGGKTAVHAMNVLRALFRDARLGDSVGVHVTAGIKAAITGFKAPTSSERNSASLLFSALVTRVFGVQRSRDTLAKKNCMTGRLFFLRHPELYAFLLEEMARAREPFPVLLLLARLYPSPVEGADSQYPLRAFLPSLERAAASPVLQARKLAARAICSLVPYSGYPEATLALLDSIERDGTQRQNQLHGRLLQVQHMLRHCVLETSMYTAPDLLRWRPVADRAFLLASLLGPQNPCAVTAAAAADALAAAVRLGTLLSAPPPPPAVVAAASELLTRPSAGLYGTETARVAAVGLLWTLGAERSVEVAQLDGYDALQRHLQLLKEKLILEAGGGEPTAPPSRLSPVARPAPVPDLGVQPERPPQPEETAGPSGAGEDEWLEETATALLRRLADTSRPLPAPCLQTVLAVLAKMNGAAAVWDNTVLQVVRRLAVVTAAADAEEKPRKDELDTKVEKEVVIEKDRVTVTVEETVTEAGTAELNNTQGTTDTQGTVSNDSSAAKDTDLGPPTPEVSALCRAAASHEHVRADLVRLAAGVLDRLSPQILDESVVPAGSAVLDDWCRLVQRCCSVDGTVTLRQAACHATASALLWPTRQLSVGQEITLWRCLITLLADDEADVRDAAAEVVDALDTNEERHAAHDQDSWEEEIDSILHRAVTVFCARMAPRDLKLTVLTLLHWIFTDDDGGQLGRAQEDEERVFDKGEMNIFSEDVLLARAATGALLSLVPELPEQPLLLSVRQLEPLPLVRQLPADYQLELSDLLRQAARQAESALRRLSPGPQGVAQRGRALLCLRAFRRLRLTAGLREFYMEPEVDELWQKSVVLAQSELCFRPLWREVLDS</sequence>
<dbReference type="GO" id="GO:0030488">
    <property type="term" value="P:tRNA methylation"/>
    <property type="evidence" value="ECO:0007669"/>
    <property type="project" value="TreeGrafter"/>
</dbReference>
<dbReference type="AlphaFoldDB" id="A0A6A4VS33"/>
<protein>
    <recommendedName>
        <fullName evidence="3">tRNA (32-2'-O)-methyltransferase regulator THADA</fullName>
    </recommendedName>
</protein>
<dbReference type="InterPro" id="IPR016024">
    <property type="entry name" value="ARM-type_fold"/>
</dbReference>
<dbReference type="InterPro" id="IPR051954">
    <property type="entry name" value="tRNA_methyltransferase_THADA"/>
</dbReference>
<evidence type="ECO:0000256" key="3">
    <source>
        <dbReference type="ARBA" id="ARBA00035698"/>
    </source>
</evidence>
<evidence type="ECO:0000256" key="1">
    <source>
        <dbReference type="ARBA" id="ARBA00010409"/>
    </source>
</evidence>
<dbReference type="InterPro" id="IPR056842">
    <property type="entry name" value="THADA-like_TPR_C"/>
</dbReference>